<proteinExistence type="predicted"/>
<dbReference type="Proteomes" id="UP000463224">
    <property type="component" value="Unassembled WGS sequence"/>
</dbReference>
<keyword evidence="1" id="KW-0378">Hydrolase</keyword>
<dbReference type="EMBL" id="WPHG01000007">
    <property type="protein sequence ID" value="MVA99729.1"/>
    <property type="molecule type" value="Genomic_DNA"/>
</dbReference>
<reference evidence="3 4" key="1">
    <citation type="submission" date="2019-12" db="EMBL/GenBank/DDBJ databases">
        <title>Nitratireductor arenosus sp. nov., Isolated from sea sand, Jeju island, South Korea.</title>
        <authorList>
            <person name="Kim W."/>
        </authorList>
    </citation>
    <scope>NUCLEOTIDE SEQUENCE [LARGE SCALE GENOMIC DNA]</scope>
    <source>
        <strain evidence="3 4">CAU 1489</strain>
    </source>
</reference>
<evidence type="ECO:0000256" key="1">
    <source>
        <dbReference type="ARBA" id="ARBA00022801"/>
    </source>
</evidence>
<feature type="domain" description="Isochorismatase-like" evidence="2">
    <location>
        <begin position="5"/>
        <end position="179"/>
    </location>
</feature>
<evidence type="ECO:0000313" key="4">
    <source>
        <dbReference type="Proteomes" id="UP000463224"/>
    </source>
</evidence>
<name>A0A844QQ84_9HYPH</name>
<evidence type="ECO:0000313" key="3">
    <source>
        <dbReference type="EMBL" id="MVA99729.1"/>
    </source>
</evidence>
<dbReference type="GO" id="GO:0016787">
    <property type="term" value="F:hydrolase activity"/>
    <property type="evidence" value="ECO:0007669"/>
    <property type="project" value="UniProtKB-KW"/>
</dbReference>
<comment type="caution">
    <text evidence="3">The sequence shown here is derived from an EMBL/GenBank/DDBJ whole genome shotgun (WGS) entry which is preliminary data.</text>
</comment>
<dbReference type="RefSeq" id="WP_156715225.1">
    <property type="nucleotide sequence ID" value="NZ_WPHG01000007.1"/>
</dbReference>
<dbReference type="SUPFAM" id="SSF52499">
    <property type="entry name" value="Isochorismatase-like hydrolases"/>
    <property type="match status" value="1"/>
</dbReference>
<gene>
    <name evidence="3" type="ORF">GN330_20965</name>
</gene>
<dbReference type="Pfam" id="PF00857">
    <property type="entry name" value="Isochorismatase"/>
    <property type="match status" value="1"/>
</dbReference>
<accession>A0A844QQ84</accession>
<dbReference type="InterPro" id="IPR036380">
    <property type="entry name" value="Isochorismatase-like_sf"/>
</dbReference>
<dbReference type="CDD" id="cd00431">
    <property type="entry name" value="cysteine_hydrolases"/>
    <property type="match status" value="1"/>
</dbReference>
<dbReference type="InterPro" id="IPR000868">
    <property type="entry name" value="Isochorismatase-like_dom"/>
</dbReference>
<dbReference type="Gene3D" id="3.40.50.850">
    <property type="entry name" value="Isochorismatase-like"/>
    <property type="match status" value="1"/>
</dbReference>
<dbReference type="AlphaFoldDB" id="A0A844QQ84"/>
<dbReference type="InterPro" id="IPR050272">
    <property type="entry name" value="Isochorismatase-like_hydrls"/>
</dbReference>
<dbReference type="PANTHER" id="PTHR43540:SF6">
    <property type="entry name" value="ISOCHORISMATASE-LIKE DOMAIN-CONTAINING PROTEIN"/>
    <property type="match status" value="1"/>
</dbReference>
<dbReference type="PANTHER" id="PTHR43540">
    <property type="entry name" value="PEROXYUREIDOACRYLATE/UREIDOACRYLATE AMIDOHYDROLASE-RELATED"/>
    <property type="match status" value="1"/>
</dbReference>
<evidence type="ECO:0000259" key="2">
    <source>
        <dbReference type="Pfam" id="PF00857"/>
    </source>
</evidence>
<organism evidence="3 4">
    <name type="scientific">Nitratireductor arenosus</name>
    <dbReference type="NCBI Taxonomy" id="2682096"/>
    <lineage>
        <taxon>Bacteria</taxon>
        <taxon>Pseudomonadati</taxon>
        <taxon>Pseudomonadota</taxon>
        <taxon>Alphaproteobacteria</taxon>
        <taxon>Hyphomicrobiales</taxon>
        <taxon>Phyllobacteriaceae</taxon>
        <taxon>Nitratireductor</taxon>
    </lineage>
</organism>
<keyword evidence="4" id="KW-1185">Reference proteome</keyword>
<protein>
    <submittedName>
        <fullName evidence="3">Isochorismatase family protein</fullName>
    </submittedName>
</protein>
<sequence>MSEPALIVIDMQNSFLHPKGENYYASAGETVEPVRRLLDAARKGNRLIVHTLDRHRRGLIDFEQKRLPEHCLEGGFDAAYFEGFGPLTDNPREVEIVKRRYSAFFATDLGLMLRENGVETAIICGVKTNVCVRATSQDAFANGFRVVVPRQATNSNRANLQEASLEDIDRYLGHVVELDEALSQLAGDANG</sequence>